<accession>A0A401YPY6</accession>
<evidence type="ECO:0000259" key="9">
    <source>
        <dbReference type="PROSITE" id="PS50928"/>
    </source>
</evidence>
<keyword evidence="6 7" id="KW-0472">Membrane</keyword>
<dbReference type="InterPro" id="IPR025966">
    <property type="entry name" value="OppC_N"/>
</dbReference>
<dbReference type="PANTHER" id="PTHR43386">
    <property type="entry name" value="OLIGOPEPTIDE TRANSPORT SYSTEM PERMEASE PROTEIN APPC"/>
    <property type="match status" value="1"/>
</dbReference>
<feature type="domain" description="ABC transmembrane type-1" evidence="9">
    <location>
        <begin position="119"/>
        <end position="321"/>
    </location>
</feature>
<evidence type="ECO:0000256" key="1">
    <source>
        <dbReference type="ARBA" id="ARBA00004651"/>
    </source>
</evidence>
<keyword evidence="4 7" id="KW-0812">Transmembrane</keyword>
<evidence type="ECO:0000256" key="7">
    <source>
        <dbReference type="RuleBase" id="RU363032"/>
    </source>
</evidence>
<reference evidence="10 11" key="1">
    <citation type="submission" date="2018-12" db="EMBL/GenBank/DDBJ databases">
        <title>Draft genome sequence of Embleya hyalina NBRC 13850T.</title>
        <authorList>
            <person name="Komaki H."/>
            <person name="Hosoyama A."/>
            <person name="Kimura A."/>
            <person name="Ichikawa N."/>
            <person name="Tamura T."/>
        </authorList>
    </citation>
    <scope>NUCLEOTIDE SEQUENCE [LARGE SCALE GENOMIC DNA]</scope>
    <source>
        <strain evidence="10 11">NBRC 13850</strain>
    </source>
</reference>
<dbReference type="Proteomes" id="UP000286931">
    <property type="component" value="Unassembled WGS sequence"/>
</dbReference>
<feature type="transmembrane region" description="Helical" evidence="7">
    <location>
        <begin position="195"/>
        <end position="214"/>
    </location>
</feature>
<name>A0A401YPY6_9ACTN</name>
<evidence type="ECO:0000256" key="3">
    <source>
        <dbReference type="ARBA" id="ARBA00022475"/>
    </source>
</evidence>
<dbReference type="GO" id="GO:0005886">
    <property type="term" value="C:plasma membrane"/>
    <property type="evidence" value="ECO:0007669"/>
    <property type="project" value="UniProtKB-SubCell"/>
</dbReference>
<feature type="region of interest" description="Disordered" evidence="8">
    <location>
        <begin position="1"/>
        <end position="26"/>
    </location>
</feature>
<comment type="subcellular location">
    <subcellularLocation>
        <location evidence="1 7">Cell membrane</location>
        <topology evidence="1 7">Multi-pass membrane protein</topology>
    </subcellularLocation>
</comment>
<dbReference type="PROSITE" id="PS50928">
    <property type="entry name" value="ABC_TM1"/>
    <property type="match status" value="1"/>
</dbReference>
<gene>
    <name evidence="10" type="ORF">EHYA_04339</name>
</gene>
<evidence type="ECO:0000313" key="11">
    <source>
        <dbReference type="Proteomes" id="UP000286931"/>
    </source>
</evidence>
<comment type="similarity">
    <text evidence="7">Belongs to the binding-protein-dependent transport system permease family.</text>
</comment>
<comment type="caution">
    <text evidence="10">The sequence shown here is derived from an EMBL/GenBank/DDBJ whole genome shotgun (WGS) entry which is preliminary data.</text>
</comment>
<dbReference type="RefSeq" id="WP_174861409.1">
    <property type="nucleotide sequence ID" value="NZ_BIFH01000021.1"/>
</dbReference>
<dbReference type="EMBL" id="BIFH01000021">
    <property type="protein sequence ID" value="GCD96652.1"/>
    <property type="molecule type" value="Genomic_DNA"/>
</dbReference>
<dbReference type="InterPro" id="IPR035906">
    <property type="entry name" value="MetI-like_sf"/>
</dbReference>
<dbReference type="Pfam" id="PF00528">
    <property type="entry name" value="BPD_transp_1"/>
    <property type="match status" value="1"/>
</dbReference>
<dbReference type="InterPro" id="IPR000515">
    <property type="entry name" value="MetI-like"/>
</dbReference>
<dbReference type="InterPro" id="IPR050366">
    <property type="entry name" value="BP-dependent_transpt_permease"/>
</dbReference>
<evidence type="ECO:0000256" key="6">
    <source>
        <dbReference type="ARBA" id="ARBA00023136"/>
    </source>
</evidence>
<evidence type="ECO:0000256" key="4">
    <source>
        <dbReference type="ARBA" id="ARBA00022692"/>
    </source>
</evidence>
<dbReference type="GO" id="GO:0055085">
    <property type="term" value="P:transmembrane transport"/>
    <property type="evidence" value="ECO:0007669"/>
    <property type="project" value="InterPro"/>
</dbReference>
<evidence type="ECO:0000313" key="10">
    <source>
        <dbReference type="EMBL" id="GCD96652.1"/>
    </source>
</evidence>
<protein>
    <submittedName>
        <fullName evidence="10">ABC transporter permease</fullName>
    </submittedName>
</protein>
<feature type="transmembrane region" description="Helical" evidence="7">
    <location>
        <begin position="43"/>
        <end position="63"/>
    </location>
</feature>
<keyword evidence="5 7" id="KW-1133">Transmembrane helix</keyword>
<evidence type="ECO:0000256" key="8">
    <source>
        <dbReference type="SAM" id="MobiDB-lite"/>
    </source>
</evidence>
<dbReference type="Gene3D" id="1.10.3720.10">
    <property type="entry name" value="MetI-like"/>
    <property type="match status" value="1"/>
</dbReference>
<dbReference type="Pfam" id="PF12911">
    <property type="entry name" value="OppC_N"/>
    <property type="match status" value="1"/>
</dbReference>
<feature type="transmembrane region" description="Helical" evidence="7">
    <location>
        <begin position="123"/>
        <end position="149"/>
    </location>
</feature>
<feature type="transmembrane region" description="Helical" evidence="7">
    <location>
        <begin position="161"/>
        <end position="183"/>
    </location>
</feature>
<dbReference type="PANTHER" id="PTHR43386:SF1">
    <property type="entry name" value="D,D-DIPEPTIDE TRANSPORT SYSTEM PERMEASE PROTEIN DDPC-RELATED"/>
    <property type="match status" value="1"/>
</dbReference>
<evidence type="ECO:0000256" key="2">
    <source>
        <dbReference type="ARBA" id="ARBA00022448"/>
    </source>
</evidence>
<sequence>MTTLAPPTDPPVEEDPPATRPAPTGLRPSQLAWRRFRRDRTGIAAACVVAVFVVAGLGAPLFAKLYGKDPYTTYGQNRPGLLNEFGFPIAPNGGMSGEFWLGLEPGLGRDVLTQLLYGIRTSLLISLAVVAVVTVLGVLVGVTAGYLGGGTDFVVGRVIDVMLSFPSTLFFIAFTPVVTSLLTEPGEQMSSVLRAGVIIAVLAAFGWASVARLLRGQVLSLRSREYVEAARVIGASPGRVVLRELLPNLVTPILVSASMAVPTYVTTEAALSYLGVGMVEPTPDWGRMLLKGAEVYKTDITYMCVPGISMLVFVVAFNLLGDSVRDALDPKSDR</sequence>
<keyword evidence="11" id="KW-1185">Reference proteome</keyword>
<dbReference type="SUPFAM" id="SSF161098">
    <property type="entry name" value="MetI-like"/>
    <property type="match status" value="1"/>
</dbReference>
<proteinExistence type="inferred from homology"/>
<feature type="transmembrane region" description="Helical" evidence="7">
    <location>
        <begin position="300"/>
        <end position="320"/>
    </location>
</feature>
<dbReference type="CDD" id="cd06261">
    <property type="entry name" value="TM_PBP2"/>
    <property type="match status" value="1"/>
</dbReference>
<dbReference type="AlphaFoldDB" id="A0A401YPY6"/>
<evidence type="ECO:0000256" key="5">
    <source>
        <dbReference type="ARBA" id="ARBA00022989"/>
    </source>
</evidence>
<keyword evidence="3" id="KW-1003">Cell membrane</keyword>
<organism evidence="10 11">
    <name type="scientific">Embleya hyalina</name>
    <dbReference type="NCBI Taxonomy" id="516124"/>
    <lineage>
        <taxon>Bacteria</taxon>
        <taxon>Bacillati</taxon>
        <taxon>Actinomycetota</taxon>
        <taxon>Actinomycetes</taxon>
        <taxon>Kitasatosporales</taxon>
        <taxon>Streptomycetaceae</taxon>
        <taxon>Embleya</taxon>
    </lineage>
</organism>
<keyword evidence="2 7" id="KW-0813">Transport</keyword>